<reference evidence="6 7" key="1">
    <citation type="submission" date="2017-10" db="EMBL/GenBank/DDBJ databases">
        <title>Draft genome of two endophytic bacteria isolated from 'guarana' Paullinia cupana (Mart.) Ducke.</title>
        <authorList>
            <person name="Siqueira K.A."/>
            <person name="Liotti R.G."/>
            <person name="Mendes T.A."/>
            <person name="Soares M.A."/>
        </authorList>
    </citation>
    <scope>NUCLEOTIDE SEQUENCE [LARGE SCALE GENOMIC DNA]</scope>
    <source>
        <strain evidence="6 7">342</strain>
    </source>
</reference>
<sequence>MQKDINPDDITQFGLNIYQYGHEVCASRHSYGPAVRQHYLLHYVITGSGTLYTEKQRWPVVKGEAFLIHPHEITTYTADKQTPWEYMWIELDGLIAARSLEKCGLRRDMPVWRPKDPLLPAMESQLLQQLIAEDPQYSLRITGLTCLLLDALIANAAAGRRFDAASGGNRHLDAAVNFLERHYHRSVTMSEVAAFCNIDRSYLSRLFQQQFGYGPKHYLLQLRMNVATSLLEDRSLPIKIIAYSVGYSSQMQFAKVFHQHFNCSPSAWRLAKAGSGC</sequence>
<dbReference type="InterPro" id="IPR018060">
    <property type="entry name" value="HTH_AraC"/>
</dbReference>
<proteinExistence type="predicted"/>
<comment type="caution">
    <text evidence="6">The sequence shown here is derived from an EMBL/GenBank/DDBJ whole genome shotgun (WGS) entry which is preliminary data.</text>
</comment>
<evidence type="ECO:0000256" key="3">
    <source>
        <dbReference type="ARBA" id="ARBA00023125"/>
    </source>
</evidence>
<dbReference type="InterPro" id="IPR037923">
    <property type="entry name" value="HTH-like"/>
</dbReference>
<dbReference type="Gene3D" id="2.60.120.280">
    <property type="entry name" value="Regulatory protein AraC"/>
    <property type="match status" value="1"/>
</dbReference>
<dbReference type="OrthoDB" id="9814125at2"/>
<dbReference type="Proteomes" id="UP000239181">
    <property type="component" value="Unassembled WGS sequence"/>
</dbReference>
<dbReference type="Pfam" id="PF12833">
    <property type="entry name" value="HTH_18"/>
    <property type="match status" value="1"/>
</dbReference>
<dbReference type="AlphaFoldDB" id="A0A2S9I6I8"/>
<evidence type="ECO:0000256" key="1">
    <source>
        <dbReference type="ARBA" id="ARBA00022490"/>
    </source>
</evidence>
<keyword evidence="1" id="KW-0963">Cytoplasm</keyword>
<gene>
    <name evidence="6" type="ORF">CQW29_22055</name>
</gene>
<feature type="domain" description="HTH araC/xylS-type" evidence="5">
    <location>
        <begin position="173"/>
        <end position="271"/>
    </location>
</feature>
<dbReference type="PANTHER" id="PTHR46796:SF13">
    <property type="entry name" value="HTH-TYPE TRANSCRIPTIONAL ACTIVATOR RHAS"/>
    <property type="match status" value="1"/>
</dbReference>
<dbReference type="GO" id="GO:0003700">
    <property type="term" value="F:DNA-binding transcription factor activity"/>
    <property type="evidence" value="ECO:0007669"/>
    <property type="project" value="InterPro"/>
</dbReference>
<dbReference type="InterPro" id="IPR003313">
    <property type="entry name" value="AraC-bd"/>
</dbReference>
<dbReference type="Pfam" id="PF02311">
    <property type="entry name" value="AraC_binding"/>
    <property type="match status" value="1"/>
</dbReference>
<dbReference type="InterPro" id="IPR009057">
    <property type="entry name" value="Homeodomain-like_sf"/>
</dbReference>
<dbReference type="SMART" id="SM00342">
    <property type="entry name" value="HTH_ARAC"/>
    <property type="match status" value="1"/>
</dbReference>
<dbReference type="CDD" id="cd06986">
    <property type="entry name" value="cupin_MmsR-like_N"/>
    <property type="match status" value="1"/>
</dbReference>
<accession>A0A2S9I6I8</accession>
<keyword evidence="4" id="KW-0804">Transcription</keyword>
<dbReference type="InterPro" id="IPR050204">
    <property type="entry name" value="AraC_XylS_family_regulators"/>
</dbReference>
<protein>
    <submittedName>
        <fullName evidence="6">AraC family transcriptional regulator</fullName>
    </submittedName>
</protein>
<evidence type="ECO:0000256" key="4">
    <source>
        <dbReference type="ARBA" id="ARBA00023163"/>
    </source>
</evidence>
<dbReference type="RefSeq" id="WP_105594896.1">
    <property type="nucleotide sequence ID" value="NZ_PDET01000020.1"/>
</dbReference>
<dbReference type="SUPFAM" id="SSF51215">
    <property type="entry name" value="Regulatory protein AraC"/>
    <property type="match status" value="1"/>
</dbReference>
<dbReference type="GO" id="GO:0043565">
    <property type="term" value="F:sequence-specific DNA binding"/>
    <property type="evidence" value="ECO:0007669"/>
    <property type="project" value="InterPro"/>
</dbReference>
<evidence type="ECO:0000313" key="6">
    <source>
        <dbReference type="EMBL" id="PRD13344.1"/>
    </source>
</evidence>
<dbReference type="Gene3D" id="1.10.10.60">
    <property type="entry name" value="Homeodomain-like"/>
    <property type="match status" value="2"/>
</dbReference>
<dbReference type="EMBL" id="PDET01000020">
    <property type="protein sequence ID" value="PRD13344.1"/>
    <property type="molecule type" value="Genomic_DNA"/>
</dbReference>
<name>A0A2S9I6I8_9GAMM</name>
<keyword evidence="3" id="KW-0238">DNA-binding</keyword>
<evidence type="ECO:0000259" key="5">
    <source>
        <dbReference type="PROSITE" id="PS01124"/>
    </source>
</evidence>
<dbReference type="SUPFAM" id="SSF46689">
    <property type="entry name" value="Homeodomain-like"/>
    <property type="match status" value="2"/>
</dbReference>
<evidence type="ECO:0000313" key="7">
    <source>
        <dbReference type="Proteomes" id="UP000239181"/>
    </source>
</evidence>
<evidence type="ECO:0000256" key="2">
    <source>
        <dbReference type="ARBA" id="ARBA00023015"/>
    </source>
</evidence>
<organism evidence="6 7">
    <name type="scientific">Pantoea coffeiphila</name>
    <dbReference type="NCBI Taxonomy" id="1465635"/>
    <lineage>
        <taxon>Bacteria</taxon>
        <taxon>Pseudomonadati</taxon>
        <taxon>Pseudomonadota</taxon>
        <taxon>Gammaproteobacteria</taxon>
        <taxon>Enterobacterales</taxon>
        <taxon>Erwiniaceae</taxon>
        <taxon>Pantoea</taxon>
    </lineage>
</organism>
<dbReference type="PROSITE" id="PS01124">
    <property type="entry name" value="HTH_ARAC_FAMILY_2"/>
    <property type="match status" value="1"/>
</dbReference>
<keyword evidence="2" id="KW-0805">Transcription regulation</keyword>
<dbReference type="PANTHER" id="PTHR46796">
    <property type="entry name" value="HTH-TYPE TRANSCRIPTIONAL ACTIVATOR RHAS-RELATED"/>
    <property type="match status" value="1"/>
</dbReference>
<keyword evidence="7" id="KW-1185">Reference proteome</keyword>